<evidence type="ECO:0000313" key="2">
    <source>
        <dbReference type="EMBL" id="MBO1805330.1"/>
    </source>
</evidence>
<evidence type="ECO:0000313" key="3">
    <source>
        <dbReference type="Proteomes" id="UP000664398"/>
    </source>
</evidence>
<keyword evidence="1" id="KW-0472">Membrane</keyword>
<evidence type="ECO:0000256" key="1">
    <source>
        <dbReference type="SAM" id="Phobius"/>
    </source>
</evidence>
<dbReference type="Proteomes" id="UP000664398">
    <property type="component" value="Unassembled WGS sequence"/>
</dbReference>
<reference evidence="2" key="1">
    <citation type="submission" date="2021-03" db="EMBL/GenBank/DDBJ databases">
        <title>Leucobacter chromiisoli sp. nov., isolated from chromium-containing soil of chemical plant.</title>
        <authorList>
            <person name="Xu Z."/>
        </authorList>
    </citation>
    <scope>NUCLEOTIDE SEQUENCE</scope>
    <source>
        <strain evidence="2">A2</strain>
    </source>
</reference>
<keyword evidence="3" id="KW-1185">Reference proteome</keyword>
<proteinExistence type="predicted"/>
<gene>
    <name evidence="2" type="ORF">J4H91_08360</name>
</gene>
<comment type="caution">
    <text evidence="2">The sequence shown here is derived from an EMBL/GenBank/DDBJ whole genome shotgun (WGS) entry which is preliminary data.</text>
</comment>
<dbReference type="RefSeq" id="WP_208045811.1">
    <property type="nucleotide sequence ID" value="NZ_JAGDYL010000012.1"/>
</dbReference>
<protein>
    <submittedName>
        <fullName evidence="2">Uncharacterized protein</fullName>
    </submittedName>
</protein>
<name>A0A939LV34_9MICO</name>
<accession>A0A939LV34</accession>
<dbReference type="AlphaFoldDB" id="A0A939LV34"/>
<organism evidence="2 3">
    <name type="scientific">Leucobacter ruminantium</name>
    <dbReference type="NCBI Taxonomy" id="1289170"/>
    <lineage>
        <taxon>Bacteria</taxon>
        <taxon>Bacillati</taxon>
        <taxon>Actinomycetota</taxon>
        <taxon>Actinomycetes</taxon>
        <taxon>Micrococcales</taxon>
        <taxon>Microbacteriaceae</taxon>
        <taxon>Leucobacter</taxon>
    </lineage>
</organism>
<keyword evidence="1" id="KW-0812">Transmembrane</keyword>
<sequence length="103" mass="11315">MSEPQVWTLISVFSATLIGMIALISQLFVRTMNTQFEALRGEIASFRAETGARFEAVDASFGAMDAKIGAMDAKFDAKLDTVSSRLDHIDRDVQAVSARVFPR</sequence>
<keyword evidence="1" id="KW-1133">Transmembrane helix</keyword>
<feature type="transmembrane region" description="Helical" evidence="1">
    <location>
        <begin position="6"/>
        <end position="29"/>
    </location>
</feature>
<dbReference type="Gene3D" id="1.20.1270.70">
    <property type="entry name" value="Designed single chain three-helix bundle"/>
    <property type="match status" value="1"/>
</dbReference>
<dbReference type="EMBL" id="JAGDYL010000012">
    <property type="protein sequence ID" value="MBO1805330.1"/>
    <property type="molecule type" value="Genomic_DNA"/>
</dbReference>